<name>A0ABX3A8M5_9GAMM</name>
<dbReference type="NCBIfam" id="NF003766">
    <property type="entry name" value="PRK05362.1"/>
    <property type="match status" value="1"/>
</dbReference>
<dbReference type="Gene3D" id="3.30.70.1250">
    <property type="entry name" value="Phosphopentomutase"/>
    <property type="match status" value="1"/>
</dbReference>
<gene>
    <name evidence="4" type="primary">deoB</name>
    <name evidence="7" type="ORF">BGC07_14815</name>
</gene>
<feature type="binding site" evidence="4">
    <location>
        <position position="366"/>
    </location>
    <ligand>
        <name>Mn(2+)</name>
        <dbReference type="ChEBI" id="CHEBI:29035"/>
        <label>2</label>
    </ligand>
</feature>
<dbReference type="EC" id="5.4.2.7" evidence="4 5"/>
<evidence type="ECO:0000256" key="2">
    <source>
        <dbReference type="ARBA" id="ARBA00022723"/>
    </source>
</evidence>
<dbReference type="PANTHER" id="PTHR21110:SF0">
    <property type="entry name" value="PHOSPHOPENTOMUTASE"/>
    <property type="match status" value="1"/>
</dbReference>
<dbReference type="EMBL" id="MDTU01000001">
    <property type="protein sequence ID" value="ODN43925.1"/>
    <property type="molecule type" value="Genomic_DNA"/>
</dbReference>
<dbReference type="SUPFAM" id="SSF143856">
    <property type="entry name" value="DeoB insert domain-like"/>
    <property type="match status" value="1"/>
</dbReference>
<protein>
    <recommendedName>
        <fullName evidence="4 5">Phosphopentomutase</fullName>
        <ecNumber evidence="4 5">5.4.2.7</ecNumber>
    </recommendedName>
    <alternativeName>
        <fullName evidence="4">Phosphodeoxyribomutase</fullName>
    </alternativeName>
</protein>
<comment type="similarity">
    <text evidence="1 4">Belongs to the phosphopentomutase family.</text>
</comment>
<comment type="pathway">
    <text evidence="4">Carbohydrate degradation; 2-deoxy-D-ribose 1-phosphate degradation; D-glyceraldehyde 3-phosphate and acetaldehyde from 2-deoxy-alpha-D-ribose 1-phosphate: step 1/2.</text>
</comment>
<keyword evidence="4" id="KW-0413">Isomerase</keyword>
<evidence type="ECO:0000256" key="5">
    <source>
        <dbReference type="NCBIfam" id="TIGR01696"/>
    </source>
</evidence>
<dbReference type="InterPro" id="IPR006124">
    <property type="entry name" value="Metalloenzyme"/>
</dbReference>
<comment type="subcellular location">
    <subcellularLocation>
        <location evidence="4">Cytoplasm</location>
    </subcellularLocation>
</comment>
<organism evidence="7 8">
    <name type="scientific">Piscirickettsia litoralis</name>
    <dbReference type="NCBI Taxonomy" id="1891921"/>
    <lineage>
        <taxon>Bacteria</taxon>
        <taxon>Pseudomonadati</taxon>
        <taxon>Pseudomonadota</taxon>
        <taxon>Gammaproteobacteria</taxon>
        <taxon>Thiotrichales</taxon>
        <taxon>Piscirickettsiaceae</taxon>
        <taxon>Piscirickettsia</taxon>
    </lineage>
</organism>
<feature type="binding site" evidence="4">
    <location>
        <position position="354"/>
    </location>
    <ligand>
        <name>Mn(2+)</name>
        <dbReference type="ChEBI" id="CHEBI:29035"/>
        <label>1</label>
    </ligand>
</feature>
<keyword evidence="3 4" id="KW-0464">Manganese</keyword>
<accession>A0ABX3A8M5</accession>
<comment type="caution">
    <text evidence="7">The sequence shown here is derived from an EMBL/GenBank/DDBJ whole genome shotgun (WGS) entry which is preliminary data.</text>
</comment>
<dbReference type="NCBIfam" id="TIGR01696">
    <property type="entry name" value="deoB"/>
    <property type="match status" value="1"/>
</dbReference>
<feature type="binding site" evidence="4">
    <location>
        <position position="355"/>
    </location>
    <ligand>
        <name>Mn(2+)</name>
        <dbReference type="ChEBI" id="CHEBI:29035"/>
        <label>1</label>
    </ligand>
</feature>
<comment type="function">
    <text evidence="4">Isomerase that catalyzes the conversion of deoxy-ribose 1-phosphate (dRib-1-P) and ribose 1-phosphate (Rib-1-P) to deoxy-ribose 5-phosphate (dRib-5-P) and ribose 5-phosphate (Rib-5-P), respectively.</text>
</comment>
<evidence type="ECO:0000313" key="7">
    <source>
        <dbReference type="EMBL" id="ODN43925.1"/>
    </source>
</evidence>
<dbReference type="Gene3D" id="3.40.720.10">
    <property type="entry name" value="Alkaline Phosphatase, subunit A"/>
    <property type="match status" value="1"/>
</dbReference>
<dbReference type="HAMAP" id="MF_00740">
    <property type="entry name" value="Phosphopentomut"/>
    <property type="match status" value="1"/>
</dbReference>
<comment type="cofactor">
    <cofactor evidence="4">
        <name>Mn(2+)</name>
        <dbReference type="ChEBI" id="CHEBI:29035"/>
    </cofactor>
    <text evidence="4">Binds 2 manganese ions.</text>
</comment>
<dbReference type="CDD" id="cd16009">
    <property type="entry name" value="PPM"/>
    <property type="match status" value="1"/>
</dbReference>
<feature type="domain" description="Metalloenzyme" evidence="6">
    <location>
        <begin position="5"/>
        <end position="405"/>
    </location>
</feature>
<feature type="binding site" evidence="4">
    <location>
        <position position="318"/>
    </location>
    <ligand>
        <name>Mn(2+)</name>
        <dbReference type="ChEBI" id="CHEBI:29035"/>
        <label>2</label>
    </ligand>
</feature>
<feature type="binding site" evidence="4">
    <location>
        <position position="313"/>
    </location>
    <ligand>
        <name>Mn(2+)</name>
        <dbReference type="ChEBI" id="CHEBI:29035"/>
        <label>2</label>
    </ligand>
</feature>
<proteinExistence type="inferred from homology"/>
<evidence type="ECO:0000259" key="6">
    <source>
        <dbReference type="Pfam" id="PF01676"/>
    </source>
</evidence>
<dbReference type="Pfam" id="PF01676">
    <property type="entry name" value="Metalloenzyme"/>
    <property type="match status" value="1"/>
</dbReference>
<comment type="catalytic activity">
    <reaction evidence="4">
        <text>alpha-D-ribose 1-phosphate = D-ribose 5-phosphate</text>
        <dbReference type="Rhea" id="RHEA:18793"/>
        <dbReference type="ChEBI" id="CHEBI:57720"/>
        <dbReference type="ChEBI" id="CHEBI:78346"/>
        <dbReference type="EC" id="5.4.2.7"/>
    </reaction>
</comment>
<keyword evidence="4" id="KW-0963">Cytoplasm</keyword>
<dbReference type="PIRSF" id="PIRSF001491">
    <property type="entry name" value="Ppentomutase"/>
    <property type="match status" value="1"/>
</dbReference>
<dbReference type="SUPFAM" id="SSF53649">
    <property type="entry name" value="Alkaline phosphatase-like"/>
    <property type="match status" value="1"/>
</dbReference>
<dbReference type="RefSeq" id="WP_069313721.1">
    <property type="nucleotide sequence ID" value="NZ_MDTU01000001.1"/>
</dbReference>
<evidence type="ECO:0000256" key="3">
    <source>
        <dbReference type="ARBA" id="ARBA00023211"/>
    </source>
</evidence>
<evidence type="ECO:0000256" key="1">
    <source>
        <dbReference type="ARBA" id="ARBA00010373"/>
    </source>
</evidence>
<dbReference type="PANTHER" id="PTHR21110">
    <property type="entry name" value="PHOSPHOPENTOMUTASE"/>
    <property type="match status" value="1"/>
</dbReference>
<dbReference type="InterPro" id="IPR024052">
    <property type="entry name" value="Phosphopentomutase_DeoB_cap_sf"/>
</dbReference>
<evidence type="ECO:0000313" key="8">
    <source>
        <dbReference type="Proteomes" id="UP000094329"/>
    </source>
</evidence>
<reference evidence="7 8" key="1">
    <citation type="submission" date="2016-08" db="EMBL/GenBank/DDBJ databases">
        <title>Draft genome sequence of Candidatus Piscirickettsia litoralis, from seawater.</title>
        <authorList>
            <person name="Wan X."/>
            <person name="Lee A.J."/>
            <person name="Hou S."/>
            <person name="Donachie S.P."/>
        </authorList>
    </citation>
    <scope>NUCLEOTIDE SEQUENCE [LARGE SCALE GENOMIC DNA]</scope>
    <source>
        <strain evidence="7 8">Y2</strain>
    </source>
</reference>
<keyword evidence="8" id="KW-1185">Reference proteome</keyword>
<evidence type="ECO:0000256" key="4">
    <source>
        <dbReference type="HAMAP-Rule" id="MF_00740"/>
    </source>
</evidence>
<sequence length="413" mass="45077">MLKGRVAILLMDSFGVGASQDAEQFGDAGADTFGHIVEHAAQGLADSEQRQGPLKLPNLAKLGLEKASEQSRGRPIAASIDDLKSPVNGIYGHAVEQSCAKDTTSGHWEIAGVPVEFEWDYFHAVEGQSCFPNDFMQRFLTETGLTQGILDAGHASGTEVINRLGEEHCLSKKPIVYTSADSVFQIACHEEAFGLERLYEICESARRLFDEMGLNIGRVIARPFVGDKVGEYQRTGNRHDYSVLPPKPTLLEHLVNSGGEVISVGKIADIFADQGISQKVKATGLTELFDRSLDAFKKAKTGSLVFTNFVDFDSQYGHRRDVSGYAEALEYFDARLPEFIGAMQPGDLVILTADHGCDPTWQGSDHTREHIPVLAWGPGLKPRNIGERQSFADIGQSIADFMGLTPLDNGKSF</sequence>
<feature type="binding site" evidence="4">
    <location>
        <position position="12"/>
    </location>
    <ligand>
        <name>Mn(2+)</name>
        <dbReference type="ChEBI" id="CHEBI:29035"/>
        <label>1</label>
    </ligand>
</feature>
<comment type="catalytic activity">
    <reaction evidence="4">
        <text>2-deoxy-alpha-D-ribose 1-phosphate = 2-deoxy-D-ribose 5-phosphate</text>
        <dbReference type="Rhea" id="RHEA:27658"/>
        <dbReference type="ChEBI" id="CHEBI:57259"/>
        <dbReference type="ChEBI" id="CHEBI:62877"/>
        <dbReference type="EC" id="5.4.2.7"/>
    </reaction>
</comment>
<keyword evidence="2 4" id="KW-0479">Metal-binding</keyword>
<dbReference type="InterPro" id="IPR010045">
    <property type="entry name" value="DeoB"/>
</dbReference>
<dbReference type="Proteomes" id="UP000094329">
    <property type="component" value="Unassembled WGS sequence"/>
</dbReference>
<dbReference type="InterPro" id="IPR017850">
    <property type="entry name" value="Alkaline_phosphatase_core_sf"/>
</dbReference>